<proteinExistence type="predicted"/>
<name>A0A513ZYG7_9CAUD</name>
<keyword evidence="2" id="KW-1185">Reference proteome</keyword>
<dbReference type="Proteomes" id="UP000317930">
    <property type="component" value="Segment"/>
</dbReference>
<dbReference type="Gene3D" id="1.10.10.60">
    <property type="entry name" value="Homeodomain-like"/>
    <property type="match status" value="1"/>
</dbReference>
<evidence type="ECO:0000313" key="1">
    <source>
        <dbReference type="EMBL" id="QDH45749.1"/>
    </source>
</evidence>
<organism evidence="1 2">
    <name type="scientific">Pantoea phage vB_PagM_AAM37</name>
    <dbReference type="NCBI Taxonomy" id="2588093"/>
    <lineage>
        <taxon>Viruses</taxon>
        <taxon>Duplodnaviria</taxon>
        <taxon>Heunggongvirae</taxon>
        <taxon>Uroviricota</taxon>
        <taxon>Caudoviricetes</taxon>
        <taxon>Dibbivirus</taxon>
        <taxon>Dibbivirus AAM37</taxon>
    </lineage>
</organism>
<reference evidence="1 2" key="1">
    <citation type="submission" date="2019-04" db="EMBL/GenBank/DDBJ databases">
        <title>Complete genome sequence of Pantoea sp. infecting bacteriophage vB_PagM_AAM37.</title>
        <authorList>
            <person name="Truncaite L."/>
            <person name="Simoliuniene M."/>
            <person name="Zajanckauskaite A."/>
            <person name="Meskys R."/>
            <person name="Simoliunas E."/>
        </authorList>
    </citation>
    <scope>NUCLEOTIDE SEQUENCE [LARGE SCALE GENOMIC DNA]</scope>
    <source>
        <strain evidence="1">AAM37</strain>
    </source>
</reference>
<gene>
    <name evidence="1" type="ORF">AAM37_gp79</name>
</gene>
<sequence>MSNRWTHNDIAFLNAKAGKESPAMIATVLGKTERAVTSYARKHGVSLAVIRKRWTPEQDQVIRDGMKQGLVVYEIASQLGRSEKAVYHRMDVLRRAGDADS</sequence>
<evidence type="ECO:0000313" key="2">
    <source>
        <dbReference type="Proteomes" id="UP000317930"/>
    </source>
</evidence>
<protein>
    <submittedName>
        <fullName evidence="1">Uncharacterized protein</fullName>
    </submittedName>
</protein>
<dbReference type="EMBL" id="MK798143">
    <property type="protein sequence ID" value="QDH45749.1"/>
    <property type="molecule type" value="Genomic_DNA"/>
</dbReference>
<accession>A0A513ZYG7</accession>